<dbReference type="EMBL" id="NPBS01000518">
    <property type="protein sequence ID" value="PAF15171.1"/>
    <property type="molecule type" value="Genomic_DNA"/>
</dbReference>
<dbReference type="Pfam" id="PF12399">
    <property type="entry name" value="BCA_ABC_TP_C"/>
    <property type="match status" value="1"/>
</dbReference>
<evidence type="ECO:0000313" key="2">
    <source>
        <dbReference type="EMBL" id="PAF15171.1"/>
    </source>
</evidence>
<protein>
    <recommendedName>
        <fullName evidence="1">Branched-chain amino acid ATP-binding cassette transporter C-terminal domain-containing protein</fullName>
    </recommendedName>
</protein>
<comment type="caution">
    <text evidence="2">The sequence shown here is derived from an EMBL/GenBank/DDBJ whole genome shotgun (WGS) entry which is preliminary data.</text>
</comment>
<dbReference type="Proteomes" id="UP000216133">
    <property type="component" value="Unassembled WGS sequence"/>
</dbReference>
<reference evidence="2 3" key="1">
    <citation type="submission" date="2017-07" db="EMBL/GenBank/DDBJ databases">
        <title>Isolation and whole genome analysis of endospore-forming bacteria from heroin.</title>
        <authorList>
            <person name="Kalinowski J."/>
            <person name="Ahrens B."/>
            <person name="Al-Dilaimi A."/>
            <person name="Winkler A."/>
            <person name="Wibberg D."/>
            <person name="Schleenbecker U."/>
            <person name="Ruckert C."/>
            <person name="Wolfel R."/>
            <person name="Grass G."/>
        </authorList>
    </citation>
    <scope>NUCLEOTIDE SEQUENCE [LARGE SCALE GENOMIC DNA]</scope>
    <source>
        <strain evidence="2 3">7523-2</strain>
    </source>
</reference>
<dbReference type="InterPro" id="IPR032823">
    <property type="entry name" value="BCA_ABC_TP_C"/>
</dbReference>
<sequence>MVLFNGELLASGNPKEIIKDQRVQTAYLGGLHRESIKTG</sequence>
<proteinExistence type="predicted"/>
<evidence type="ECO:0000259" key="1">
    <source>
        <dbReference type="Pfam" id="PF12399"/>
    </source>
</evidence>
<organism evidence="2 3">
    <name type="scientific">Shouchella clausii</name>
    <name type="common">Alkalihalobacillus clausii</name>
    <dbReference type="NCBI Taxonomy" id="79880"/>
    <lineage>
        <taxon>Bacteria</taxon>
        <taxon>Bacillati</taxon>
        <taxon>Bacillota</taxon>
        <taxon>Bacilli</taxon>
        <taxon>Bacillales</taxon>
        <taxon>Bacillaceae</taxon>
        <taxon>Shouchella</taxon>
    </lineage>
</organism>
<gene>
    <name evidence="2" type="ORF">CHH61_24290</name>
</gene>
<accession>A0A268R6I5</accession>
<evidence type="ECO:0000313" key="3">
    <source>
        <dbReference type="Proteomes" id="UP000216133"/>
    </source>
</evidence>
<name>A0A268R6I5_SHOCL</name>
<dbReference type="AlphaFoldDB" id="A0A268R6I5"/>
<feature type="domain" description="Branched-chain amino acid ATP-binding cassette transporter C-terminal" evidence="1">
    <location>
        <begin position="7"/>
        <end position="30"/>
    </location>
</feature>